<evidence type="ECO:0000313" key="2">
    <source>
        <dbReference type="Proteomes" id="UP000193689"/>
    </source>
</evidence>
<sequence length="188" mass="20878">MSHSDKLSQLPAGFFTVASTRNSPYARVAHEKDPNFGVSQRYYYILTAKLTKEAIGDRLQRRLIAGFIEAISYKGSSATIQRMNSPQPILSSVGHGSSDGSTCVAEKCCWPSLVAMSAWNLKQRPYFPRILPSFANLVVTHHNAGGLPQRMLEGQAPKLIEPLRKLFQHVQYVESEAVVFLIQQLSDA</sequence>
<protein>
    <submittedName>
        <fullName evidence="1">Uncharacterized protein</fullName>
    </submittedName>
</protein>
<evidence type="ECO:0000313" key="1">
    <source>
        <dbReference type="EMBL" id="ORY62960.1"/>
    </source>
</evidence>
<dbReference type="AlphaFoldDB" id="A0A1Y2DUL4"/>
<gene>
    <name evidence="1" type="ORF">BCR38DRAFT_409945</name>
</gene>
<dbReference type="GeneID" id="63774622"/>
<accession>A0A1Y2DUL4</accession>
<organism evidence="1 2">
    <name type="scientific">Pseudomassariella vexata</name>
    <dbReference type="NCBI Taxonomy" id="1141098"/>
    <lineage>
        <taxon>Eukaryota</taxon>
        <taxon>Fungi</taxon>
        <taxon>Dikarya</taxon>
        <taxon>Ascomycota</taxon>
        <taxon>Pezizomycotina</taxon>
        <taxon>Sordariomycetes</taxon>
        <taxon>Xylariomycetidae</taxon>
        <taxon>Amphisphaeriales</taxon>
        <taxon>Pseudomassariaceae</taxon>
        <taxon>Pseudomassariella</taxon>
    </lineage>
</organism>
<name>A0A1Y2DUL4_9PEZI</name>
<proteinExistence type="predicted"/>
<dbReference type="EMBL" id="MCFJ01000008">
    <property type="protein sequence ID" value="ORY62960.1"/>
    <property type="molecule type" value="Genomic_DNA"/>
</dbReference>
<dbReference type="InParanoid" id="A0A1Y2DUL4"/>
<keyword evidence="2" id="KW-1185">Reference proteome</keyword>
<reference evidence="1 2" key="1">
    <citation type="submission" date="2016-07" db="EMBL/GenBank/DDBJ databases">
        <title>Pervasive Adenine N6-methylation of Active Genes in Fungi.</title>
        <authorList>
            <consortium name="DOE Joint Genome Institute"/>
            <person name="Mondo S.J."/>
            <person name="Dannebaum R.O."/>
            <person name="Kuo R.C."/>
            <person name="Labutti K."/>
            <person name="Haridas S."/>
            <person name="Kuo A."/>
            <person name="Salamov A."/>
            <person name="Ahrendt S.R."/>
            <person name="Lipzen A."/>
            <person name="Sullivan W."/>
            <person name="Andreopoulos W.B."/>
            <person name="Clum A."/>
            <person name="Lindquist E."/>
            <person name="Daum C."/>
            <person name="Ramamoorthy G.K."/>
            <person name="Gryganskyi A."/>
            <person name="Culley D."/>
            <person name="Magnuson J.K."/>
            <person name="James T.Y."/>
            <person name="O'Malley M.A."/>
            <person name="Stajich J.E."/>
            <person name="Spatafora J.W."/>
            <person name="Visel A."/>
            <person name="Grigoriev I.V."/>
        </authorList>
    </citation>
    <scope>NUCLEOTIDE SEQUENCE [LARGE SCALE GENOMIC DNA]</scope>
    <source>
        <strain evidence="1 2">CBS 129021</strain>
    </source>
</reference>
<dbReference type="Proteomes" id="UP000193689">
    <property type="component" value="Unassembled WGS sequence"/>
</dbReference>
<comment type="caution">
    <text evidence="1">The sequence shown here is derived from an EMBL/GenBank/DDBJ whole genome shotgun (WGS) entry which is preliminary data.</text>
</comment>
<dbReference type="STRING" id="1141098.A0A1Y2DUL4"/>
<dbReference type="RefSeq" id="XP_040714617.1">
    <property type="nucleotide sequence ID" value="XM_040858410.1"/>
</dbReference>